<evidence type="ECO:0000313" key="2">
    <source>
        <dbReference type="EMBL" id="AMN30952.1"/>
    </source>
</evidence>
<dbReference type="AlphaFoldDB" id="A0A140GQZ3"/>
<evidence type="ECO:0000313" key="3">
    <source>
        <dbReference type="Proteomes" id="UP000070260"/>
    </source>
</evidence>
<organism evidence="2 3">
    <name type="scientific">Clostridium perfringens</name>
    <dbReference type="NCBI Taxonomy" id="1502"/>
    <lineage>
        <taxon>Bacteria</taxon>
        <taxon>Bacillati</taxon>
        <taxon>Bacillota</taxon>
        <taxon>Clostridia</taxon>
        <taxon>Eubacteriales</taxon>
        <taxon>Clostridiaceae</taxon>
        <taxon>Clostridium</taxon>
    </lineage>
</organism>
<reference evidence="2 3" key="1">
    <citation type="journal article" date="2016" name="PLoS ONE">
        <title>Plasmid Characterization and Chromosome Analysis of Two netF+ Clostridium perfringens Isolates Associated with Foal and Canine Necrotizing Enteritis.</title>
        <authorList>
            <person name="Mehdizadeh Gohari I."/>
            <person name="Kropinski A.M."/>
            <person name="Weese S.J."/>
            <person name="Parreira V.R."/>
            <person name="Whitehead A.E."/>
            <person name="Boerlin P."/>
            <person name="Prescott J.F."/>
        </authorList>
    </citation>
    <scope>NUCLEOTIDE SEQUENCE [LARGE SCALE GENOMIC DNA]</scope>
    <source>
        <strain evidence="2 3">JP838</strain>
        <plasmid evidence="3">Plasmid pJFP838A</plasmid>
    </source>
</reference>
<keyword evidence="2" id="KW-0614">Plasmid</keyword>
<keyword evidence="1" id="KW-0472">Membrane</keyword>
<dbReference type="EMBL" id="CP013615">
    <property type="protein sequence ID" value="AMN30952.1"/>
    <property type="molecule type" value="Genomic_DNA"/>
</dbReference>
<name>A0A140GQZ3_CLOPF</name>
<protein>
    <recommendedName>
        <fullName evidence="4">Pilus assembly protein</fullName>
    </recommendedName>
</protein>
<dbReference type="Proteomes" id="UP000070260">
    <property type="component" value="Plasmid pJFP838A"/>
</dbReference>
<feature type="transmembrane region" description="Helical" evidence="1">
    <location>
        <begin position="20"/>
        <end position="40"/>
    </location>
</feature>
<geneLocation type="plasmid" evidence="2 3">
    <name>pJFP838A</name>
</geneLocation>
<accession>A0A140GQZ3</accession>
<evidence type="ECO:0008006" key="4">
    <source>
        <dbReference type="Google" id="ProtNLM"/>
    </source>
</evidence>
<sequence>MKYMSKIKKFIKNNKGIATLELAIGMIILIIILIFSIDLLKIAHTYYVSGQQLNYVARTIGIEGGVHAQEPKGFPEKYYTSADIIRSMKQGFASTGIKEKDFYVVIKNLDNNKSVTLKPTSNITVDYAQGVDVELHVKYKWSLLSQIIPMMNQGNREFTLKRFVVSEFKYNYNDWD</sequence>
<keyword evidence="1" id="KW-0812">Transmembrane</keyword>
<proteinExistence type="predicted"/>
<dbReference type="PATRIC" id="fig|1502.177.peg.3242"/>
<gene>
    <name evidence="2" type="ORF">JFP838_pA0036</name>
</gene>
<evidence type="ECO:0000256" key="1">
    <source>
        <dbReference type="SAM" id="Phobius"/>
    </source>
</evidence>
<keyword evidence="1" id="KW-1133">Transmembrane helix</keyword>